<accession>A0AAW1FX90</accession>
<sequence length="539" mass="58806">MAKENATRRSKRQSKVNTIEEVDNVKTVEGAPKEDQAEQDHQMDTAIKVKGSASTVTISWDKKNEGGEVDDTEKGTNASDQMMDSADAVDSTEDAAAQSADTEMKEEVQESGVKGKRKAPSAVEASPAKKTKLINDGYCLYVGNLNNSKTFDEVKDSLTSYFITQSLLVQDIRLHRSKKHAHVDLASEMDLTKGLALDGEMMHDKPMKIAKAKVKSEEIVQKKAPAKNKKETKDEKCLFLKNIPYNTTKEDLLKIFQKAVDVRFPGGTDGPTKGIAFVEFENKMIAHTVCQQKQGVEIQGRILIVDSVEKPDAPKVIEANPGEEEAPAPPSKTLFVSNLPFNVKEKTLKKLFQTAVSANVPRSEGKSRGFAFVEFAAVEDAEKALQSSKNMKIDKRNTRVQFCKMQAKSEQEKFQTKTLIVMGLAEKTTAETLKSAFEGAFTARVTVTKKKGVSKMFGFVEFESDENCKAVKEAMEDCEIDGSKVTVAYAKVKGAAAPLTPGGQPAGQEAGKGGKGKRKGKKHGAAKPQDAAKEVEIKG</sequence>
<keyword evidence="1" id="KW-0677">Repeat</keyword>
<feature type="domain" description="RRM" evidence="5">
    <location>
        <begin position="332"/>
        <end position="405"/>
    </location>
</feature>
<keyword evidence="7" id="KW-1185">Reference proteome</keyword>
<dbReference type="Pfam" id="PF00076">
    <property type="entry name" value="RRM_1"/>
    <property type="match status" value="3"/>
</dbReference>
<feature type="domain" description="RRM" evidence="5">
    <location>
        <begin position="236"/>
        <end position="310"/>
    </location>
</feature>
<evidence type="ECO:0000313" key="6">
    <source>
        <dbReference type="EMBL" id="KAK9538960.1"/>
    </source>
</evidence>
<dbReference type="PROSITE" id="PS50102">
    <property type="entry name" value="RRM"/>
    <property type="match status" value="4"/>
</dbReference>
<dbReference type="SMART" id="SM00360">
    <property type="entry name" value="RRM"/>
    <property type="match status" value="4"/>
</dbReference>
<dbReference type="InterPro" id="IPR000504">
    <property type="entry name" value="RRM_dom"/>
</dbReference>
<feature type="compositionally biased region" description="Basic and acidic residues" evidence="4">
    <location>
        <begin position="23"/>
        <end position="43"/>
    </location>
</feature>
<name>A0AAW1FX90_ZOAVI</name>
<feature type="region of interest" description="Disordered" evidence="4">
    <location>
        <begin position="496"/>
        <end position="539"/>
    </location>
</feature>
<gene>
    <name evidence="6" type="ORF">VZT92_004098</name>
</gene>
<dbReference type="Proteomes" id="UP001488805">
    <property type="component" value="Unassembled WGS sequence"/>
</dbReference>
<evidence type="ECO:0000256" key="2">
    <source>
        <dbReference type="ARBA" id="ARBA00022884"/>
    </source>
</evidence>
<feature type="region of interest" description="Disordered" evidence="4">
    <location>
        <begin position="1"/>
        <end position="128"/>
    </location>
</feature>
<evidence type="ECO:0000256" key="1">
    <source>
        <dbReference type="ARBA" id="ARBA00022737"/>
    </source>
</evidence>
<dbReference type="EMBL" id="JBCEZU010000023">
    <property type="protein sequence ID" value="KAK9538960.1"/>
    <property type="molecule type" value="Genomic_DNA"/>
</dbReference>
<dbReference type="SUPFAM" id="SSF54928">
    <property type="entry name" value="RNA-binding domain, RBD"/>
    <property type="match status" value="3"/>
</dbReference>
<dbReference type="InterPro" id="IPR012677">
    <property type="entry name" value="Nucleotide-bd_a/b_plait_sf"/>
</dbReference>
<evidence type="ECO:0000256" key="4">
    <source>
        <dbReference type="SAM" id="MobiDB-lite"/>
    </source>
</evidence>
<feature type="domain" description="RRM" evidence="5">
    <location>
        <begin position="138"/>
        <end position="214"/>
    </location>
</feature>
<dbReference type="AlphaFoldDB" id="A0AAW1FX90"/>
<dbReference type="InterPro" id="IPR035979">
    <property type="entry name" value="RBD_domain_sf"/>
</dbReference>
<evidence type="ECO:0000313" key="7">
    <source>
        <dbReference type="Proteomes" id="UP001488805"/>
    </source>
</evidence>
<protein>
    <recommendedName>
        <fullName evidence="5">RRM domain-containing protein</fullName>
    </recommendedName>
</protein>
<feature type="domain" description="RRM" evidence="5">
    <location>
        <begin position="417"/>
        <end position="492"/>
    </location>
</feature>
<dbReference type="PANTHER" id="PTHR23236">
    <property type="entry name" value="EUKARYOTIC TRANSLATION INITIATION FACTOR 4B/4H"/>
    <property type="match status" value="1"/>
</dbReference>
<feature type="compositionally biased region" description="Basic and acidic residues" evidence="4">
    <location>
        <begin position="530"/>
        <end position="539"/>
    </location>
</feature>
<reference evidence="6 7" key="1">
    <citation type="journal article" date="2024" name="Genome Biol. Evol.">
        <title>Chromosome-level genome assembly of the viviparous eelpout Zoarces viviparus.</title>
        <authorList>
            <person name="Fuhrmann N."/>
            <person name="Brasseur M.V."/>
            <person name="Bakowski C.E."/>
            <person name="Podsiadlowski L."/>
            <person name="Prost S."/>
            <person name="Krehenwinkel H."/>
            <person name="Mayer C."/>
        </authorList>
    </citation>
    <scope>NUCLEOTIDE SEQUENCE [LARGE SCALE GENOMIC DNA]</scope>
    <source>
        <strain evidence="6">NO-MEL_2022_Ind0_liver</strain>
    </source>
</reference>
<comment type="caution">
    <text evidence="6">The sequence shown here is derived from an EMBL/GenBank/DDBJ whole genome shotgun (WGS) entry which is preliminary data.</text>
</comment>
<dbReference type="PANTHER" id="PTHR23236:SF119">
    <property type="entry name" value="NUCLEAR RNA-BINDING PROTEIN SART-3"/>
    <property type="match status" value="1"/>
</dbReference>
<evidence type="ECO:0000256" key="3">
    <source>
        <dbReference type="PROSITE-ProRule" id="PRU00176"/>
    </source>
</evidence>
<feature type="compositionally biased region" description="Basic residues" evidence="4">
    <location>
        <begin position="514"/>
        <end position="525"/>
    </location>
</feature>
<dbReference type="Gene3D" id="3.30.70.330">
    <property type="match status" value="4"/>
</dbReference>
<proteinExistence type="predicted"/>
<dbReference type="GO" id="GO:0003723">
    <property type="term" value="F:RNA binding"/>
    <property type="evidence" value="ECO:0007669"/>
    <property type="project" value="UniProtKB-UniRule"/>
</dbReference>
<keyword evidence="2 3" id="KW-0694">RNA-binding</keyword>
<evidence type="ECO:0000259" key="5">
    <source>
        <dbReference type="PROSITE" id="PS50102"/>
    </source>
</evidence>
<organism evidence="6 7">
    <name type="scientific">Zoarces viviparus</name>
    <name type="common">Viviparous eelpout</name>
    <name type="synonym">Blennius viviparus</name>
    <dbReference type="NCBI Taxonomy" id="48416"/>
    <lineage>
        <taxon>Eukaryota</taxon>
        <taxon>Metazoa</taxon>
        <taxon>Chordata</taxon>
        <taxon>Craniata</taxon>
        <taxon>Vertebrata</taxon>
        <taxon>Euteleostomi</taxon>
        <taxon>Actinopterygii</taxon>
        <taxon>Neopterygii</taxon>
        <taxon>Teleostei</taxon>
        <taxon>Neoteleostei</taxon>
        <taxon>Acanthomorphata</taxon>
        <taxon>Eupercaria</taxon>
        <taxon>Perciformes</taxon>
        <taxon>Cottioidei</taxon>
        <taxon>Zoarcales</taxon>
        <taxon>Zoarcidae</taxon>
        <taxon>Zoarcinae</taxon>
        <taxon>Zoarces</taxon>
    </lineage>
</organism>